<organism evidence="8 9">
    <name type="scientific">Mycolicibacterium conceptionense</name>
    <dbReference type="NCBI Taxonomy" id="451644"/>
    <lineage>
        <taxon>Bacteria</taxon>
        <taxon>Bacillati</taxon>
        <taxon>Actinomycetota</taxon>
        <taxon>Actinomycetes</taxon>
        <taxon>Mycobacteriales</taxon>
        <taxon>Mycobacteriaceae</taxon>
        <taxon>Mycolicibacterium</taxon>
    </lineage>
</organism>
<gene>
    <name evidence="8" type="ORF">BN970_03014</name>
</gene>
<feature type="domain" description="TM2" evidence="7">
    <location>
        <begin position="59"/>
        <end position="113"/>
    </location>
</feature>
<evidence type="ECO:0000256" key="6">
    <source>
        <dbReference type="SAM" id="Phobius"/>
    </source>
</evidence>
<dbReference type="Proteomes" id="UP000182227">
    <property type="component" value="Unassembled WGS sequence"/>
</dbReference>
<feature type="transmembrane region" description="Helical" evidence="6">
    <location>
        <begin position="202"/>
        <end position="225"/>
    </location>
</feature>
<evidence type="ECO:0000313" key="9">
    <source>
        <dbReference type="Proteomes" id="UP000182227"/>
    </source>
</evidence>
<dbReference type="InterPro" id="IPR021215">
    <property type="entry name" value="DUF2752"/>
</dbReference>
<keyword evidence="2 6" id="KW-0812">Transmembrane</keyword>
<dbReference type="AlphaFoldDB" id="A0A0U1DHI6"/>
<dbReference type="Pfam" id="PF10825">
    <property type="entry name" value="DUF2752"/>
    <property type="match status" value="1"/>
</dbReference>
<feature type="compositionally biased region" description="Pro residues" evidence="5">
    <location>
        <begin position="1"/>
        <end position="40"/>
    </location>
</feature>
<keyword evidence="4 6" id="KW-0472">Membrane</keyword>
<evidence type="ECO:0000313" key="8">
    <source>
        <dbReference type="EMBL" id="CQD14640.1"/>
    </source>
</evidence>
<evidence type="ECO:0000256" key="3">
    <source>
        <dbReference type="ARBA" id="ARBA00022989"/>
    </source>
</evidence>
<protein>
    <submittedName>
        <fullName evidence="8">TM2 domain-containing protein</fullName>
    </submittedName>
</protein>
<dbReference type="InterPro" id="IPR007829">
    <property type="entry name" value="TM2"/>
</dbReference>
<evidence type="ECO:0000256" key="1">
    <source>
        <dbReference type="ARBA" id="ARBA00004141"/>
    </source>
</evidence>
<name>A0A0U1DHI6_9MYCO</name>
<accession>A0A0U1DHI6</accession>
<proteinExistence type="predicted"/>
<feature type="transmembrane region" description="Helical" evidence="6">
    <location>
        <begin position="232"/>
        <end position="252"/>
    </location>
</feature>
<comment type="subcellular location">
    <subcellularLocation>
        <location evidence="1">Membrane</location>
        <topology evidence="1">Multi-pass membrane protein</topology>
    </subcellularLocation>
</comment>
<reference evidence="8 9" key="1">
    <citation type="submission" date="2015-03" db="EMBL/GenBank/DDBJ databases">
        <authorList>
            <person name="Murphy D."/>
        </authorList>
    </citation>
    <scope>NUCLEOTIDE SEQUENCE [LARGE SCALE GENOMIC DNA]</scope>
    <source>
        <strain evidence="8 9">D16</strain>
    </source>
</reference>
<dbReference type="Pfam" id="PF05154">
    <property type="entry name" value="TM2"/>
    <property type="match status" value="1"/>
</dbReference>
<feature type="region of interest" description="Disordered" evidence="5">
    <location>
        <begin position="1"/>
        <end position="52"/>
    </location>
</feature>
<keyword evidence="3 6" id="KW-1133">Transmembrane helix</keyword>
<evidence type="ECO:0000256" key="4">
    <source>
        <dbReference type="ARBA" id="ARBA00023136"/>
    </source>
</evidence>
<sequence>MTEPPQSPDPSNGPYPAGFPPPAGYPPPPPPGYPPYPPSHGDPGAPYGRHPITGEPLSDKSKVIAGLLQLVGLFGFVGLGRIYIGDTKLGVIQLIVGLVTCTLGAIIWGIVDAVLILTDKVRDPYGARYVMERSAFIDTTAGRLSLVTAGALGAVALAYIGLADPHRPGFLFPECPFKALTGWNCPGCGGLRMTHDLLHGDVGAAIVDNVFALVGLPALLVWMLVRRRQGKTLFPWPAVVTIAAAVMIWTVVRNVPGFPLVPTLTAQ</sequence>
<feature type="transmembrane region" description="Helical" evidence="6">
    <location>
        <begin position="90"/>
        <end position="118"/>
    </location>
</feature>
<dbReference type="GO" id="GO:0016020">
    <property type="term" value="C:membrane"/>
    <property type="evidence" value="ECO:0007669"/>
    <property type="project" value="UniProtKB-SubCell"/>
</dbReference>
<evidence type="ECO:0000259" key="7">
    <source>
        <dbReference type="Pfam" id="PF05154"/>
    </source>
</evidence>
<evidence type="ECO:0000256" key="2">
    <source>
        <dbReference type="ARBA" id="ARBA00022692"/>
    </source>
</evidence>
<evidence type="ECO:0000256" key="5">
    <source>
        <dbReference type="SAM" id="MobiDB-lite"/>
    </source>
</evidence>
<feature type="transmembrane region" description="Helical" evidence="6">
    <location>
        <begin position="141"/>
        <end position="162"/>
    </location>
</feature>
<feature type="transmembrane region" description="Helical" evidence="6">
    <location>
        <begin position="63"/>
        <end position="84"/>
    </location>
</feature>
<dbReference type="EMBL" id="CTEF01000002">
    <property type="protein sequence ID" value="CQD14640.1"/>
    <property type="molecule type" value="Genomic_DNA"/>
</dbReference>